<reference evidence="2 3" key="1">
    <citation type="submission" date="2021-01" db="EMBL/GenBank/DDBJ databases">
        <title>Whole genome shotgun sequence of Actinoplanes durhamensis NBRC 14914.</title>
        <authorList>
            <person name="Komaki H."/>
            <person name="Tamura T."/>
        </authorList>
    </citation>
    <scope>NUCLEOTIDE SEQUENCE [LARGE SCALE GENOMIC DNA]</scope>
    <source>
        <strain evidence="2 3">NBRC 14914</strain>
    </source>
</reference>
<keyword evidence="1" id="KW-0812">Transmembrane</keyword>
<dbReference type="EMBL" id="BOML01000027">
    <property type="protein sequence ID" value="GIE01887.1"/>
    <property type="molecule type" value="Genomic_DNA"/>
</dbReference>
<evidence type="ECO:0000256" key="1">
    <source>
        <dbReference type="SAM" id="Phobius"/>
    </source>
</evidence>
<keyword evidence="1" id="KW-1133">Transmembrane helix</keyword>
<name>A0ABQ3YWB7_9ACTN</name>
<evidence type="ECO:0000313" key="3">
    <source>
        <dbReference type="Proteomes" id="UP000637628"/>
    </source>
</evidence>
<accession>A0ABQ3YWB7</accession>
<protein>
    <submittedName>
        <fullName evidence="2">Uncharacterized protein</fullName>
    </submittedName>
</protein>
<comment type="caution">
    <text evidence="2">The sequence shown here is derived from an EMBL/GenBank/DDBJ whole genome shotgun (WGS) entry which is preliminary data.</text>
</comment>
<sequence>MTTKRKISHGSAAAASVVLGAVVGLLTNVITDDRNVWIAAALGAAVVLMAAIEVRRAMRPAEDTGREQISIVQRVRRLSGKVIGVRRTGMKDADVRVRQRLGQVEKDAEVVGYEQRSEDKP</sequence>
<keyword evidence="1" id="KW-0472">Membrane</keyword>
<feature type="transmembrane region" description="Helical" evidence="1">
    <location>
        <begin position="36"/>
        <end position="54"/>
    </location>
</feature>
<keyword evidence="3" id="KW-1185">Reference proteome</keyword>
<proteinExistence type="predicted"/>
<evidence type="ECO:0000313" key="2">
    <source>
        <dbReference type="EMBL" id="GIE01887.1"/>
    </source>
</evidence>
<dbReference type="RefSeq" id="WP_203727657.1">
    <property type="nucleotide sequence ID" value="NZ_BAAATX010000005.1"/>
</dbReference>
<organism evidence="2 3">
    <name type="scientific">Paractinoplanes durhamensis</name>
    <dbReference type="NCBI Taxonomy" id="113563"/>
    <lineage>
        <taxon>Bacteria</taxon>
        <taxon>Bacillati</taxon>
        <taxon>Actinomycetota</taxon>
        <taxon>Actinomycetes</taxon>
        <taxon>Micromonosporales</taxon>
        <taxon>Micromonosporaceae</taxon>
        <taxon>Paractinoplanes</taxon>
    </lineage>
</organism>
<gene>
    <name evidence="2" type="ORF">Adu01nite_32370</name>
</gene>
<feature type="transmembrane region" description="Helical" evidence="1">
    <location>
        <begin position="12"/>
        <end position="30"/>
    </location>
</feature>
<dbReference type="Proteomes" id="UP000637628">
    <property type="component" value="Unassembled WGS sequence"/>
</dbReference>